<protein>
    <submittedName>
        <fullName evidence="2">Uncharacterized protein</fullName>
    </submittedName>
</protein>
<dbReference type="EMBL" id="JAIWYP010000009">
    <property type="protein sequence ID" value="KAH3779094.1"/>
    <property type="molecule type" value="Genomic_DNA"/>
</dbReference>
<dbReference type="GO" id="GO:0031012">
    <property type="term" value="C:extracellular matrix"/>
    <property type="evidence" value="ECO:0007669"/>
    <property type="project" value="TreeGrafter"/>
</dbReference>
<dbReference type="AlphaFoldDB" id="A0A9D4EEF3"/>
<comment type="caution">
    <text evidence="2">The sequence shown here is derived from an EMBL/GenBank/DDBJ whole genome shotgun (WGS) entry which is preliminary data.</text>
</comment>
<gene>
    <name evidence="2" type="ORF">DPMN_180573</name>
</gene>
<reference evidence="2" key="2">
    <citation type="submission" date="2020-11" db="EMBL/GenBank/DDBJ databases">
        <authorList>
            <person name="McCartney M.A."/>
            <person name="Auch B."/>
            <person name="Kono T."/>
            <person name="Mallez S."/>
            <person name="Becker A."/>
            <person name="Gohl D.M."/>
            <person name="Silverstein K.A.T."/>
            <person name="Koren S."/>
            <person name="Bechman K.B."/>
            <person name="Herman A."/>
            <person name="Abrahante J.E."/>
            <person name="Garbe J."/>
        </authorList>
    </citation>
    <scope>NUCLEOTIDE SEQUENCE</scope>
    <source>
        <strain evidence="2">Duluth1</strain>
        <tissue evidence="2">Whole animal</tissue>
    </source>
</reference>
<accession>A0A9D4EEF3</accession>
<dbReference type="SUPFAM" id="SSF52058">
    <property type="entry name" value="L domain-like"/>
    <property type="match status" value="1"/>
</dbReference>
<reference evidence="2" key="1">
    <citation type="journal article" date="2019" name="bioRxiv">
        <title>The Genome of the Zebra Mussel, Dreissena polymorpha: A Resource for Invasive Species Research.</title>
        <authorList>
            <person name="McCartney M.A."/>
            <person name="Auch B."/>
            <person name="Kono T."/>
            <person name="Mallez S."/>
            <person name="Zhang Y."/>
            <person name="Obille A."/>
            <person name="Becker A."/>
            <person name="Abrahante J.E."/>
            <person name="Garbe J."/>
            <person name="Badalamenti J.P."/>
            <person name="Herman A."/>
            <person name="Mangelson H."/>
            <person name="Liachko I."/>
            <person name="Sullivan S."/>
            <person name="Sone E.D."/>
            <person name="Koren S."/>
            <person name="Silverstein K.A.T."/>
            <person name="Beckman K.B."/>
            <person name="Gohl D.M."/>
        </authorList>
    </citation>
    <scope>NUCLEOTIDE SEQUENCE</scope>
    <source>
        <strain evidence="2">Duluth1</strain>
        <tissue evidence="2">Whole animal</tissue>
    </source>
</reference>
<sequence length="152" mass="17134">MYSNNIEVINDRAFCNLTFALSSKVFMRLSSNAISSLGDNAFDCIPNNVHYLGLQNNRLTALPVEMLKLTNVKELFLQNNPLVRLNPLILKQLGPTLTNLQLDLGRFSTWSSKFSQLRELNYLEANNITSSQKMVFLDFLCRLTASSSTTHG</sequence>
<dbReference type="InterPro" id="IPR032675">
    <property type="entry name" value="LRR_dom_sf"/>
</dbReference>
<keyword evidence="3" id="KW-1185">Reference proteome</keyword>
<dbReference type="Proteomes" id="UP000828390">
    <property type="component" value="Unassembled WGS sequence"/>
</dbReference>
<organism evidence="2 3">
    <name type="scientific">Dreissena polymorpha</name>
    <name type="common">Zebra mussel</name>
    <name type="synonym">Mytilus polymorpha</name>
    <dbReference type="NCBI Taxonomy" id="45954"/>
    <lineage>
        <taxon>Eukaryota</taxon>
        <taxon>Metazoa</taxon>
        <taxon>Spiralia</taxon>
        <taxon>Lophotrochozoa</taxon>
        <taxon>Mollusca</taxon>
        <taxon>Bivalvia</taxon>
        <taxon>Autobranchia</taxon>
        <taxon>Heteroconchia</taxon>
        <taxon>Euheterodonta</taxon>
        <taxon>Imparidentia</taxon>
        <taxon>Neoheterodontei</taxon>
        <taxon>Myida</taxon>
        <taxon>Dreissenoidea</taxon>
        <taxon>Dreissenidae</taxon>
        <taxon>Dreissena</taxon>
    </lineage>
</organism>
<name>A0A9D4EEF3_DREPO</name>
<proteinExistence type="predicted"/>
<evidence type="ECO:0000313" key="2">
    <source>
        <dbReference type="EMBL" id="KAH3779094.1"/>
    </source>
</evidence>
<dbReference type="InterPro" id="IPR050328">
    <property type="entry name" value="Dev_Immune_Receptor"/>
</dbReference>
<evidence type="ECO:0000313" key="3">
    <source>
        <dbReference type="Proteomes" id="UP000828390"/>
    </source>
</evidence>
<dbReference type="Gene3D" id="3.80.10.10">
    <property type="entry name" value="Ribonuclease Inhibitor"/>
    <property type="match status" value="1"/>
</dbReference>
<evidence type="ECO:0000256" key="1">
    <source>
        <dbReference type="ARBA" id="ARBA00022729"/>
    </source>
</evidence>
<dbReference type="PANTHER" id="PTHR24373:SF398">
    <property type="entry name" value="LEUCINE-RICH REPEAT-CONTAINING G-PROTEIN COUPLED RECEPTOR 6"/>
    <property type="match status" value="1"/>
</dbReference>
<keyword evidence="1" id="KW-0732">Signal</keyword>
<dbReference type="GO" id="GO:0005615">
    <property type="term" value="C:extracellular space"/>
    <property type="evidence" value="ECO:0007669"/>
    <property type="project" value="TreeGrafter"/>
</dbReference>
<dbReference type="PANTHER" id="PTHR24373">
    <property type="entry name" value="SLIT RELATED LEUCINE-RICH REPEAT NEURONAL PROTEIN"/>
    <property type="match status" value="1"/>
</dbReference>